<dbReference type="AlphaFoldDB" id="A0A0A9Y164"/>
<evidence type="ECO:0000256" key="10">
    <source>
        <dbReference type="SAM" id="MobiDB-lite"/>
    </source>
</evidence>
<dbReference type="EMBL" id="GBHO01018223">
    <property type="protein sequence ID" value="JAG25381.1"/>
    <property type="molecule type" value="Transcribed_RNA"/>
</dbReference>
<dbReference type="PROSITE" id="PS50240">
    <property type="entry name" value="TRYPSIN_DOM"/>
    <property type="match status" value="1"/>
</dbReference>
<feature type="compositionally biased region" description="Basic and acidic residues" evidence="10">
    <location>
        <begin position="301"/>
        <end position="311"/>
    </location>
</feature>
<keyword evidence="7" id="KW-1015">Disulfide bond</keyword>
<evidence type="ECO:0000256" key="6">
    <source>
        <dbReference type="ARBA" id="ARBA00023145"/>
    </source>
</evidence>
<keyword evidence="11" id="KW-0732">Signal</keyword>
<evidence type="ECO:0000256" key="3">
    <source>
        <dbReference type="ARBA" id="ARBA00022757"/>
    </source>
</evidence>
<feature type="region of interest" description="Disordered" evidence="10">
    <location>
        <begin position="291"/>
        <end position="325"/>
    </location>
</feature>
<name>A0A0A9Y164_LYGHE</name>
<evidence type="ECO:0000256" key="7">
    <source>
        <dbReference type="ARBA" id="ARBA00023157"/>
    </source>
</evidence>
<dbReference type="InterPro" id="IPR043504">
    <property type="entry name" value="Peptidase_S1_PA_chymotrypsin"/>
</dbReference>
<feature type="domain" description="Peptidase S1" evidence="12">
    <location>
        <begin position="26"/>
        <end position="288"/>
    </location>
</feature>
<protein>
    <recommendedName>
        <fullName evidence="9">trypsin</fullName>
        <ecNumber evidence="9">3.4.21.4</ecNumber>
    </recommendedName>
</protein>
<dbReference type="PANTHER" id="PTHR24276">
    <property type="entry name" value="POLYSERASE-RELATED"/>
    <property type="match status" value="1"/>
</dbReference>
<dbReference type="EMBL" id="GBRD01015199">
    <property type="protein sequence ID" value="JAG50627.1"/>
    <property type="molecule type" value="Transcribed_RNA"/>
</dbReference>
<reference evidence="13" key="1">
    <citation type="journal article" date="2014" name="PLoS ONE">
        <title>Transcriptome-Based Identification of ABC Transporters in the Western Tarnished Plant Bug Lygus hesperus.</title>
        <authorList>
            <person name="Hull J.J."/>
            <person name="Chaney K."/>
            <person name="Geib S.M."/>
            <person name="Fabrick J.A."/>
            <person name="Brent C.S."/>
            <person name="Walsh D."/>
            <person name="Lavine L.C."/>
        </authorList>
    </citation>
    <scope>NUCLEOTIDE SEQUENCE</scope>
</reference>
<evidence type="ECO:0000259" key="12">
    <source>
        <dbReference type="PROSITE" id="PS50240"/>
    </source>
</evidence>
<dbReference type="CDD" id="cd00190">
    <property type="entry name" value="Tryp_SPc"/>
    <property type="match status" value="1"/>
</dbReference>
<feature type="signal peptide" evidence="11">
    <location>
        <begin position="1"/>
        <end position="17"/>
    </location>
</feature>
<keyword evidence="3" id="KW-0222">Digestion</keyword>
<dbReference type="InterPro" id="IPR009003">
    <property type="entry name" value="Peptidase_S1_PA"/>
</dbReference>
<comment type="catalytic activity">
    <reaction evidence="8">
        <text>Preferential cleavage: Arg-|-Xaa, Lys-|-Xaa.</text>
        <dbReference type="EC" id="3.4.21.4"/>
    </reaction>
</comment>
<dbReference type="InterPro" id="IPR050430">
    <property type="entry name" value="Peptidase_S1"/>
</dbReference>
<evidence type="ECO:0000313" key="14">
    <source>
        <dbReference type="EMBL" id="JAG50627.1"/>
    </source>
</evidence>
<reference evidence="13" key="2">
    <citation type="submission" date="2014-07" db="EMBL/GenBank/DDBJ databases">
        <authorList>
            <person name="Hull J."/>
        </authorList>
    </citation>
    <scope>NUCLEOTIDE SEQUENCE</scope>
</reference>
<evidence type="ECO:0000256" key="1">
    <source>
        <dbReference type="ARBA" id="ARBA00007664"/>
    </source>
</evidence>
<dbReference type="GO" id="GO:0006508">
    <property type="term" value="P:proteolysis"/>
    <property type="evidence" value="ECO:0007669"/>
    <property type="project" value="UniProtKB-KW"/>
</dbReference>
<reference evidence="14" key="3">
    <citation type="submission" date="2014-09" db="EMBL/GenBank/DDBJ databases">
        <authorList>
            <person name="Magalhaes I.L.F."/>
            <person name="Oliveira U."/>
            <person name="Santos F.R."/>
            <person name="Vidigal T.H.D.A."/>
            <person name="Brescovit A.D."/>
            <person name="Santos A.J."/>
        </authorList>
    </citation>
    <scope>NUCLEOTIDE SEQUENCE</scope>
</reference>
<accession>A0A0A9Y164</accession>
<evidence type="ECO:0000313" key="13">
    <source>
        <dbReference type="EMBL" id="JAG25381.1"/>
    </source>
</evidence>
<keyword evidence="4" id="KW-0378">Hydrolase</keyword>
<evidence type="ECO:0000256" key="11">
    <source>
        <dbReference type="SAM" id="SignalP"/>
    </source>
</evidence>
<feature type="chain" id="PRO_5015033922" description="trypsin" evidence="11">
    <location>
        <begin position="18"/>
        <end position="354"/>
    </location>
</feature>
<evidence type="ECO:0000256" key="5">
    <source>
        <dbReference type="ARBA" id="ARBA00022825"/>
    </source>
</evidence>
<dbReference type="InterPro" id="IPR001254">
    <property type="entry name" value="Trypsin_dom"/>
</dbReference>
<dbReference type="PRINTS" id="PR00722">
    <property type="entry name" value="CHYMOTRYPSIN"/>
</dbReference>
<keyword evidence="2" id="KW-0645">Protease</keyword>
<dbReference type="GO" id="GO:0004252">
    <property type="term" value="F:serine-type endopeptidase activity"/>
    <property type="evidence" value="ECO:0007669"/>
    <property type="project" value="UniProtKB-EC"/>
</dbReference>
<comment type="similarity">
    <text evidence="1">Belongs to the peptidase S1 family.</text>
</comment>
<dbReference type="PANTHER" id="PTHR24276:SF97">
    <property type="entry name" value="GH13245P2-RELATED"/>
    <property type="match status" value="1"/>
</dbReference>
<dbReference type="Gene3D" id="2.40.10.10">
    <property type="entry name" value="Trypsin-like serine proteases"/>
    <property type="match status" value="1"/>
</dbReference>
<evidence type="ECO:0000256" key="2">
    <source>
        <dbReference type="ARBA" id="ARBA00022670"/>
    </source>
</evidence>
<organism evidence="13">
    <name type="scientific">Lygus hesperus</name>
    <name type="common">Western plant bug</name>
    <dbReference type="NCBI Taxonomy" id="30085"/>
    <lineage>
        <taxon>Eukaryota</taxon>
        <taxon>Metazoa</taxon>
        <taxon>Ecdysozoa</taxon>
        <taxon>Arthropoda</taxon>
        <taxon>Hexapoda</taxon>
        <taxon>Insecta</taxon>
        <taxon>Pterygota</taxon>
        <taxon>Neoptera</taxon>
        <taxon>Paraneoptera</taxon>
        <taxon>Hemiptera</taxon>
        <taxon>Heteroptera</taxon>
        <taxon>Panheteroptera</taxon>
        <taxon>Cimicomorpha</taxon>
        <taxon>Miridae</taxon>
        <taxon>Mirini</taxon>
        <taxon>Lygus</taxon>
    </lineage>
</organism>
<evidence type="ECO:0000256" key="8">
    <source>
        <dbReference type="ARBA" id="ARBA00036320"/>
    </source>
</evidence>
<dbReference type="Pfam" id="PF00089">
    <property type="entry name" value="Trypsin"/>
    <property type="match status" value="1"/>
</dbReference>
<keyword evidence="6" id="KW-0865">Zymogen</keyword>
<dbReference type="InterPro" id="IPR001314">
    <property type="entry name" value="Peptidase_S1A"/>
</dbReference>
<dbReference type="EC" id="3.4.21.4" evidence="9"/>
<dbReference type="GO" id="GO:0007586">
    <property type="term" value="P:digestion"/>
    <property type="evidence" value="ECO:0007669"/>
    <property type="project" value="UniProtKB-KW"/>
</dbReference>
<gene>
    <name evidence="13" type="ORF">CM83_11507</name>
</gene>
<proteinExistence type="inferred from homology"/>
<dbReference type="SMART" id="SM00020">
    <property type="entry name" value="Tryp_SPc"/>
    <property type="match status" value="1"/>
</dbReference>
<sequence length="354" mass="39659">MFIVLLIIISGVKEITPSDKDTDSKIVGGRALSSAESIPFIVSVQIKDSGHNCGGSLLSPNYVLTACHCLANIDTDQDDVQPLSIDSFDFVAGLIKLSDSTHAQLRKAKEFYIHPNCGRAPWKVIVYDFSLGEMKKPFTINKYVKPFKLLSSDPEIFKRKMYNLIGDPDVVCQVAGWGVTERGYVEKPVASDMLNLVRMYVIPETKCQKLYGLRNPKFGKFPFSKYNQICTISFKGDSSDCQGDSGGPFFCDDYVIGVISYGFECGTPMPNVYTSLTDFLKWFSTHEQRSISKPIPTDQRPSNRDSTEGTRDSIGGVEENPAEPRKTNGELVWRHSIWLILFIVFRSWFPLISP</sequence>
<evidence type="ECO:0000256" key="4">
    <source>
        <dbReference type="ARBA" id="ARBA00022801"/>
    </source>
</evidence>
<dbReference type="SUPFAM" id="SSF50494">
    <property type="entry name" value="Trypsin-like serine proteases"/>
    <property type="match status" value="1"/>
</dbReference>
<evidence type="ECO:0000256" key="9">
    <source>
        <dbReference type="ARBA" id="ARBA00038868"/>
    </source>
</evidence>
<keyword evidence="5" id="KW-0720">Serine protease</keyword>